<keyword evidence="1" id="KW-0812">Transmembrane</keyword>
<dbReference type="OrthoDB" id="7632567at2"/>
<keyword evidence="3" id="KW-1185">Reference proteome</keyword>
<gene>
    <name evidence="2" type="ORF">MBEBAB_0306</name>
</gene>
<comment type="caution">
    <text evidence="2">The sequence shown here is derived from an EMBL/GenBank/DDBJ whole genome shotgun (WGS) entry which is preliminary data.</text>
</comment>
<reference evidence="3" key="1">
    <citation type="journal article" date="2013" name="Genome Announc.">
        <title>Draft Genome Sequence of the Dimorphic Prosthecate Bacterium Brevundimonas abyssalis TAR-001T.</title>
        <authorList>
            <person name="Tsubouchi T."/>
            <person name="Nishi S."/>
            <person name="Usui K."/>
            <person name="Shimane Y."/>
            <person name="Takaki Y."/>
            <person name="Maruyama T."/>
            <person name="Hatada Y."/>
        </authorList>
    </citation>
    <scope>NUCLEOTIDE SEQUENCE [LARGE SCALE GENOMIC DNA]</scope>
    <source>
        <strain evidence="3">TAR-001</strain>
    </source>
</reference>
<evidence type="ECO:0000313" key="3">
    <source>
        <dbReference type="Proteomes" id="UP000016569"/>
    </source>
</evidence>
<evidence type="ECO:0000256" key="1">
    <source>
        <dbReference type="SAM" id="Phobius"/>
    </source>
</evidence>
<feature type="transmembrane region" description="Helical" evidence="1">
    <location>
        <begin position="35"/>
        <end position="56"/>
    </location>
</feature>
<name>A0A8E0KH36_9CAUL</name>
<sequence>MILLGAVVLAGLSVGAMGLAWEAMGAAPMTVHGWIALSIGAVGTALLTAGLMILAFHSHRSGHDDRVESTESINERIRRRF</sequence>
<keyword evidence="1" id="KW-1133">Transmembrane helix</keyword>
<dbReference type="Proteomes" id="UP000016569">
    <property type="component" value="Unassembled WGS sequence"/>
</dbReference>
<keyword evidence="1" id="KW-0472">Membrane</keyword>
<dbReference type="EMBL" id="BATC01000003">
    <property type="protein sequence ID" value="GAD58056.1"/>
    <property type="molecule type" value="Genomic_DNA"/>
</dbReference>
<dbReference type="AlphaFoldDB" id="A0A8E0KH36"/>
<evidence type="ECO:0000313" key="2">
    <source>
        <dbReference type="EMBL" id="GAD58056.1"/>
    </source>
</evidence>
<proteinExistence type="predicted"/>
<organism evidence="2 3">
    <name type="scientific">Brevundimonas abyssalis TAR-001</name>
    <dbReference type="NCBI Taxonomy" id="1391729"/>
    <lineage>
        <taxon>Bacteria</taxon>
        <taxon>Pseudomonadati</taxon>
        <taxon>Pseudomonadota</taxon>
        <taxon>Alphaproteobacteria</taxon>
        <taxon>Caulobacterales</taxon>
        <taxon>Caulobacteraceae</taxon>
        <taxon>Brevundimonas</taxon>
    </lineage>
</organism>
<dbReference type="RefSeq" id="WP_021696152.1">
    <property type="nucleotide sequence ID" value="NZ_BATC01000003.1"/>
</dbReference>
<accession>A0A8E0KH36</accession>
<protein>
    <submittedName>
        <fullName evidence="2">Uncharacterized protein</fullName>
    </submittedName>
</protein>